<feature type="region of interest" description="Disordered" evidence="1">
    <location>
        <begin position="106"/>
        <end position="153"/>
    </location>
</feature>
<proteinExistence type="predicted"/>
<comment type="caution">
    <text evidence="3">The sequence shown here is derived from an EMBL/GenBank/DDBJ whole genome shotgun (WGS) entry which is preliminary data.</text>
</comment>
<accession>A0A9Q3DVX9</accession>
<protein>
    <recommendedName>
        <fullName evidence="2">DUF4211 domain-containing protein</fullName>
    </recommendedName>
</protein>
<evidence type="ECO:0000256" key="1">
    <source>
        <dbReference type="SAM" id="MobiDB-lite"/>
    </source>
</evidence>
<sequence>MNAINRSRGPTQPANILKSPSNPVKLSKSAAKCERRIKRQKAEKALENSEDENYLSLPDYSEPETKLRRRNSGIRIRRKFDVIRKARKEMNRKAIIRKEVNSKRILPDSEDESQKIESNKTSETDSYRSSETEGEKVSETDEEERKRKEEDFVIDDMPTPRQQRMKFKQMRKLMPEKFRAARKNILDHFKLACQYIIFQLIIPQIKWRNNNPKFDESCSSSTWIPRFRNAMLSRPFMVKSSDALTSWGCAACNYRTKASDMIVQFHGSPYDPFTLREIEPSQRSTSSKDEDNMDSYSDISIIDGRKTQAALEGHIHDLQHGLEFICYWKLYQVRALKKEVVKHWPVPLPDPTDPLEKSGKGLKEFKKEVRKIYEKVEWLVLEMLNKLLDKLEEVERKHFGFKSNHVLNDIL</sequence>
<dbReference type="OrthoDB" id="21499at2759"/>
<feature type="compositionally biased region" description="Polar residues" evidence="1">
    <location>
        <begin position="1"/>
        <end position="24"/>
    </location>
</feature>
<evidence type="ECO:0000313" key="4">
    <source>
        <dbReference type="Proteomes" id="UP000765509"/>
    </source>
</evidence>
<feature type="region of interest" description="Disordered" evidence="1">
    <location>
        <begin position="1"/>
        <end position="66"/>
    </location>
</feature>
<evidence type="ECO:0000313" key="3">
    <source>
        <dbReference type="EMBL" id="MBW0509182.1"/>
    </source>
</evidence>
<reference evidence="3" key="1">
    <citation type="submission" date="2021-03" db="EMBL/GenBank/DDBJ databases">
        <title>Draft genome sequence of rust myrtle Austropuccinia psidii MF-1, a brazilian biotype.</title>
        <authorList>
            <person name="Quecine M.C."/>
            <person name="Pachon D.M.R."/>
            <person name="Bonatelli M.L."/>
            <person name="Correr F.H."/>
            <person name="Franceschini L.M."/>
            <person name="Leite T.F."/>
            <person name="Margarido G.R.A."/>
            <person name="Almeida C.A."/>
            <person name="Ferrarezi J.A."/>
            <person name="Labate C.A."/>
        </authorList>
    </citation>
    <scope>NUCLEOTIDE SEQUENCE</scope>
    <source>
        <strain evidence="3">MF-1</strain>
    </source>
</reference>
<feature type="domain" description="DUF4211" evidence="2">
    <location>
        <begin position="151"/>
        <end position="275"/>
    </location>
</feature>
<feature type="compositionally biased region" description="Basic and acidic residues" evidence="1">
    <location>
        <begin position="106"/>
        <end position="151"/>
    </location>
</feature>
<evidence type="ECO:0000259" key="2">
    <source>
        <dbReference type="Pfam" id="PF13926"/>
    </source>
</evidence>
<dbReference type="Proteomes" id="UP000765509">
    <property type="component" value="Unassembled WGS sequence"/>
</dbReference>
<organism evidence="3 4">
    <name type="scientific">Austropuccinia psidii MF-1</name>
    <dbReference type="NCBI Taxonomy" id="1389203"/>
    <lineage>
        <taxon>Eukaryota</taxon>
        <taxon>Fungi</taxon>
        <taxon>Dikarya</taxon>
        <taxon>Basidiomycota</taxon>
        <taxon>Pucciniomycotina</taxon>
        <taxon>Pucciniomycetes</taxon>
        <taxon>Pucciniales</taxon>
        <taxon>Sphaerophragmiaceae</taxon>
        <taxon>Austropuccinia</taxon>
    </lineage>
</organism>
<dbReference type="EMBL" id="AVOT02020801">
    <property type="protein sequence ID" value="MBW0509182.1"/>
    <property type="molecule type" value="Genomic_DNA"/>
</dbReference>
<dbReference type="AlphaFoldDB" id="A0A9Q3DVX9"/>
<gene>
    <name evidence="3" type="ORF">O181_048897</name>
</gene>
<keyword evidence="4" id="KW-1185">Reference proteome</keyword>
<name>A0A9Q3DVX9_9BASI</name>
<dbReference type="Pfam" id="PF13926">
    <property type="entry name" value="DUF4211"/>
    <property type="match status" value="1"/>
</dbReference>
<dbReference type="InterPro" id="IPR025451">
    <property type="entry name" value="DUF4211"/>
</dbReference>